<dbReference type="RefSeq" id="WP_068498533.1">
    <property type="nucleotide sequence ID" value="NZ_LWQU01000122.1"/>
</dbReference>
<keyword evidence="1" id="KW-1133">Transmembrane helix</keyword>
<evidence type="ECO:0000313" key="3">
    <source>
        <dbReference type="Proteomes" id="UP000078543"/>
    </source>
</evidence>
<gene>
    <name evidence="2" type="ORF">A6A05_08910</name>
</gene>
<protein>
    <submittedName>
        <fullName evidence="2">Uncharacterized protein</fullName>
    </submittedName>
</protein>
<sequence length="71" mass="7974">MVSAKGQENGRFLAYRETHYLRQSIHRKRRRKSPASSCWHVRANVLLVTAEAGIIGGIGFMVTVAMTHHPS</sequence>
<dbReference type="AlphaFoldDB" id="A0A178MV44"/>
<evidence type="ECO:0000256" key="1">
    <source>
        <dbReference type="SAM" id="Phobius"/>
    </source>
</evidence>
<proteinExistence type="predicted"/>
<dbReference type="EMBL" id="LWQU01000122">
    <property type="protein sequence ID" value="OAN54161.1"/>
    <property type="molecule type" value="Genomic_DNA"/>
</dbReference>
<reference evidence="2 3" key="1">
    <citation type="submission" date="2016-04" db="EMBL/GenBank/DDBJ databases">
        <title>Draft genome sequence of freshwater magnetotactic bacteria Magnetospirillum marisnigri SP-1 and Magnetospirillum moscoviense BB-1.</title>
        <authorList>
            <person name="Koziaeva V."/>
            <person name="Dziuba M.V."/>
            <person name="Ivanov T.M."/>
            <person name="Kuznetsov B."/>
            <person name="Grouzdev D.S."/>
        </authorList>
    </citation>
    <scope>NUCLEOTIDE SEQUENCE [LARGE SCALE GENOMIC DNA]</scope>
    <source>
        <strain evidence="2 3">BB-1</strain>
    </source>
</reference>
<organism evidence="2 3">
    <name type="scientific">Magnetospirillum moscoviense</name>
    <dbReference type="NCBI Taxonomy" id="1437059"/>
    <lineage>
        <taxon>Bacteria</taxon>
        <taxon>Pseudomonadati</taxon>
        <taxon>Pseudomonadota</taxon>
        <taxon>Alphaproteobacteria</taxon>
        <taxon>Rhodospirillales</taxon>
        <taxon>Rhodospirillaceae</taxon>
        <taxon>Magnetospirillum</taxon>
    </lineage>
</organism>
<keyword evidence="1" id="KW-0472">Membrane</keyword>
<accession>A0A178MV44</accession>
<evidence type="ECO:0000313" key="2">
    <source>
        <dbReference type="EMBL" id="OAN54161.1"/>
    </source>
</evidence>
<dbReference type="Proteomes" id="UP000078543">
    <property type="component" value="Unassembled WGS sequence"/>
</dbReference>
<feature type="transmembrane region" description="Helical" evidence="1">
    <location>
        <begin position="39"/>
        <end position="66"/>
    </location>
</feature>
<keyword evidence="1" id="KW-0812">Transmembrane</keyword>
<comment type="caution">
    <text evidence="2">The sequence shown here is derived from an EMBL/GenBank/DDBJ whole genome shotgun (WGS) entry which is preliminary data.</text>
</comment>
<name>A0A178MV44_9PROT</name>
<keyword evidence="3" id="KW-1185">Reference proteome</keyword>